<sequence length="1049" mass="116983">MADLERTVLDFYQLSDPYPVEWPAEKDNSDVSEDEEAKKKINRRKSRYQALERAVSNRVSMLPGQEKSANGVGNIVQKDEPDPLGTTDSVVRTLKQLGVPVQEDPRLRNRFLMSSTTFSPALFLSQMHSTADTQSLLNGLDILSQSIDQKSASLKVLVESNFERFVRAKATIDNVYKEMKYRGVDPTPPTGRPRAHSRHASRNSFRSSSGLGLASPMVPDPRKKNALVKESEYGVSGIKGPLLDVSAKAEDVWGPALGGRDKEERLKDVAANLEKHREYVEVSAAIAESIKRKDHEALVEEYNRARSFADEARLLSLGGSKEEKLPDHQLYQILLAARMWHDVHEQIEAFKRDMWKKLVNLHTAPKSETAGRQDQHMEIISLLLELGVEENPIWIWLLSRYEYLKSKATSTADRTKVEIEVARRRIASVEKPGSQAIATHLKTIARQSMESKSHSFDSADIVELWEKIYSFLNTMMSSQGIIGEVVDFWQTVQGFLEGRTQTSMPTGYNGESQKHHELTPEWAADLQKGTLELVDMIREHVYLFFIGPPPDDLSMLLSPMPSEPSTPLSAALGGVALTPNTLRDPRMHLDPGSIPPPSPRRGEQWEKYAFWPPWSNSVSAVHYLAKILAVIGSGSCDMASLAPVARGDGAVLEKLRTLVASVRERCVSALCAAWNKDAENIKYVEDWSRSAERKDVTKMPASFKAFESALLTGMQQILYISEAMSKPGAGDIVQPPPTKLLQTVRSQYVTTLYKALSGMVENAERSLRKTDDEWTTEEGFVVVNGGGSRVSSTSGATINAGDRNVRMLLTLSNFQSLRAEIVPSLNTQFENAFSVKLTDETLKIKDVLAQIDARLFQSYTRPYIESLRSVIRTGVTAPDWAPASPNDKPREVKPYVYEALLSLVLVHTQVSTTAATLTSQVLSYLLELSSRELLDAFRTRTRYDLASLMQATLDVEFVAQTLSQYMTEKATELQTTIYQELDSRTDNDARARLQAELPEMRSVLKRLREASKNEFACFRKPRRRDGAPGAGGRGDTSSVSTTMSMAGSI</sequence>
<dbReference type="PANTHER" id="PTHR13043">
    <property type="entry name" value="EXOCYST COMPLEX COMPONENT SEC5"/>
    <property type="match status" value="1"/>
</dbReference>
<name>A0ABR1PIH8_DIAER</name>
<reference evidence="7 8" key="1">
    <citation type="submission" date="2024-02" db="EMBL/GenBank/DDBJ databases">
        <title>De novo assembly and annotation of 12 fungi associated with fruit tree decline syndrome in Ontario, Canada.</title>
        <authorList>
            <person name="Sulman M."/>
            <person name="Ellouze W."/>
            <person name="Ilyukhin E."/>
        </authorList>
    </citation>
    <scope>NUCLEOTIDE SEQUENCE [LARGE SCALE GENOMIC DNA]</scope>
    <source>
        <strain evidence="7 8">M169</strain>
    </source>
</reference>
<protein>
    <recommendedName>
        <fullName evidence="4">Exocyst complex component SEC5</fullName>
    </recommendedName>
</protein>
<dbReference type="PANTHER" id="PTHR13043:SF1">
    <property type="entry name" value="EXOCYST COMPLEX COMPONENT 2"/>
    <property type="match status" value="1"/>
</dbReference>
<feature type="region of interest" description="Disordered" evidence="5">
    <location>
        <begin position="1017"/>
        <end position="1049"/>
    </location>
</feature>
<gene>
    <name evidence="7" type="primary">SEC5</name>
    <name evidence="7" type="ORF">SLS63_002691</name>
</gene>
<feature type="region of interest" description="Disordered" evidence="5">
    <location>
        <begin position="63"/>
        <end position="84"/>
    </location>
</feature>
<keyword evidence="2 4" id="KW-0813">Transport</keyword>
<keyword evidence="8" id="KW-1185">Reference proteome</keyword>
<dbReference type="Proteomes" id="UP001430848">
    <property type="component" value="Unassembled WGS sequence"/>
</dbReference>
<keyword evidence="3 4" id="KW-0268">Exocytosis</keyword>
<dbReference type="Pfam" id="PF15469">
    <property type="entry name" value="Sec5"/>
    <property type="match status" value="1"/>
</dbReference>
<dbReference type="InterPro" id="IPR039481">
    <property type="entry name" value="EXOC2/Sec5_N_dom"/>
</dbReference>
<evidence type="ECO:0000256" key="2">
    <source>
        <dbReference type="ARBA" id="ARBA00022448"/>
    </source>
</evidence>
<dbReference type="EMBL" id="JAKNSF020000007">
    <property type="protein sequence ID" value="KAK7737562.1"/>
    <property type="molecule type" value="Genomic_DNA"/>
</dbReference>
<comment type="function">
    <text evidence="4">Component of the exocyst complex involved in the docking of exocytic vesicles with fusion sites on the plasma membrane.</text>
</comment>
<proteinExistence type="inferred from homology"/>
<evidence type="ECO:0000256" key="4">
    <source>
        <dbReference type="RuleBase" id="RU365069"/>
    </source>
</evidence>
<comment type="subunit">
    <text evidence="4">Component of the exocyst complex.</text>
</comment>
<accession>A0ABR1PIH8</accession>
<comment type="similarity">
    <text evidence="1 4">Belongs to the SEC5 family.</text>
</comment>
<evidence type="ECO:0000256" key="1">
    <source>
        <dbReference type="ARBA" id="ARBA00010578"/>
    </source>
</evidence>
<feature type="compositionally biased region" description="Polar residues" evidence="5">
    <location>
        <begin position="1036"/>
        <end position="1049"/>
    </location>
</feature>
<evidence type="ECO:0000256" key="5">
    <source>
        <dbReference type="SAM" id="MobiDB-lite"/>
    </source>
</evidence>
<evidence type="ECO:0000256" key="3">
    <source>
        <dbReference type="ARBA" id="ARBA00022483"/>
    </source>
</evidence>
<feature type="domain" description="Exocyst complex component EXOC2/Sec5 N-terminal" evidence="6">
    <location>
        <begin position="81"/>
        <end position="1018"/>
    </location>
</feature>
<dbReference type="InterPro" id="IPR029175">
    <property type="entry name" value="EXOC2/Sec5"/>
</dbReference>
<comment type="caution">
    <text evidence="7">The sequence shown here is derived from an EMBL/GenBank/DDBJ whole genome shotgun (WGS) entry which is preliminary data.</text>
</comment>
<keyword evidence="4" id="KW-0653">Protein transport</keyword>
<feature type="region of interest" description="Disordered" evidence="5">
    <location>
        <begin position="21"/>
        <end position="44"/>
    </location>
</feature>
<evidence type="ECO:0000313" key="8">
    <source>
        <dbReference type="Proteomes" id="UP001430848"/>
    </source>
</evidence>
<evidence type="ECO:0000313" key="7">
    <source>
        <dbReference type="EMBL" id="KAK7737562.1"/>
    </source>
</evidence>
<evidence type="ECO:0000259" key="6">
    <source>
        <dbReference type="Pfam" id="PF15469"/>
    </source>
</evidence>
<organism evidence="7 8">
    <name type="scientific">Diaporthe eres</name>
    <name type="common">Phomopsis oblonga</name>
    <dbReference type="NCBI Taxonomy" id="83184"/>
    <lineage>
        <taxon>Eukaryota</taxon>
        <taxon>Fungi</taxon>
        <taxon>Dikarya</taxon>
        <taxon>Ascomycota</taxon>
        <taxon>Pezizomycotina</taxon>
        <taxon>Sordariomycetes</taxon>
        <taxon>Sordariomycetidae</taxon>
        <taxon>Diaporthales</taxon>
        <taxon>Diaporthaceae</taxon>
        <taxon>Diaporthe</taxon>
        <taxon>Diaporthe eres species complex</taxon>
    </lineage>
</organism>
<feature type="region of interest" description="Disordered" evidence="5">
    <location>
        <begin position="183"/>
        <end position="221"/>
    </location>
</feature>